<feature type="domain" description="Reverse transcriptase" evidence="3">
    <location>
        <begin position="280"/>
        <end position="403"/>
    </location>
</feature>
<dbReference type="GO" id="GO:0071897">
    <property type="term" value="P:DNA biosynthetic process"/>
    <property type="evidence" value="ECO:0007669"/>
    <property type="project" value="UniProtKB-ARBA"/>
</dbReference>
<keyword evidence="5" id="KW-1185">Reference proteome</keyword>
<gene>
    <name evidence="4" type="ORF">FJT64_006103</name>
</gene>
<dbReference type="Gene3D" id="1.10.443.10">
    <property type="entry name" value="Intergrase catalytic core"/>
    <property type="match status" value="1"/>
</dbReference>
<dbReference type="InterPro" id="IPR052055">
    <property type="entry name" value="Hepadnavirus_pol/RT"/>
</dbReference>
<comment type="caution">
    <text evidence="4">The sequence shown here is derived from an EMBL/GenBank/DDBJ whole genome shotgun (WGS) entry which is preliminary data.</text>
</comment>
<dbReference type="AlphaFoldDB" id="A0A6A4W357"/>
<dbReference type="InterPro" id="IPR011010">
    <property type="entry name" value="DNA_brk_join_enz"/>
</dbReference>
<dbReference type="GO" id="GO:0015074">
    <property type="term" value="P:DNA integration"/>
    <property type="evidence" value="ECO:0007669"/>
    <property type="project" value="InterPro"/>
</dbReference>
<dbReference type="OrthoDB" id="7692528at2759"/>
<sequence length="828" mass="92103">MEQQKIDSFFLRRSTFVALCVLYDIFSICEEVATSLQAASCTSRGALESVNLLRAALTKMRADGLSRELNTAAQRERSFSYLRRLKTWTRSTISQARLTHLALLHVHSERTGAISLEKMAAEFVRRSQERMTVFGATCSPSGPTGRGDFARRPRRTPSTYTGGLGARQPAPGQRRFNHGVAPVVAFYVGLQLTGAAAAKRSRKQRPAQRTTAGDAVDFLHLRHAPTNSTQPPPPRRLKLPTVAPDTLRRLRNRRKVVDVDDYVTMDQAIAALFEVGPDGALMAKADLKHAFRLIPVMPEQWWLLGFRWEDQFYFDMRLPFGLRSACAIFNDLAQVLRDAAASHSYNPHVYNYLDDFFFFSSASSPLCDAAYQTFLSLCETCGVPTAPDKCQAPSTRMELLGCVLDTVSLTISLPDRKVRDIIAGLRAARGARKLRQRDLLSLIGKLVHATKCLPAGRSFFRRLLDTAHSVRRPHHWVTLSSDTKRDLDWWLALLPSWNGTAPLLHPSWTPPAHLHLYTDASRVGFGGMCGEHWFSEAWPPAALAWADTMSWMELVPILAACDLWGAAWSGRRVTFHCDNSGVVGACTKGWSRDARIMSLLQQISFLAATHAFLYRVQHVAGYTNDTADALSRLQIDRFRTLQPAAHPTPTPVPGRLPVLLGFFGALRGSEYLAPAAHSHHHRRTCQWRHISTHRDRLEVQLPASKTDQLYTGTVVSLPKLGGPCCPVRAMRRYRTLRPAAPPDQPVFVRSTGAYCTPGWLNGVLRRAALTDTGKITTHSLRIGFATAAAAAGVTESVIQVSGRWRGSSYLRYVRGPRLAVWEACRAIV</sequence>
<protein>
    <recommendedName>
        <fullName evidence="3">Reverse transcriptase domain-containing protein</fullName>
    </recommendedName>
</protein>
<evidence type="ECO:0000256" key="1">
    <source>
        <dbReference type="ARBA" id="ARBA00023172"/>
    </source>
</evidence>
<dbReference type="PANTHER" id="PTHR33050:SF8">
    <property type="entry name" value="REVERSE TRANSCRIPTASE DOMAIN-CONTAINING PROTEIN"/>
    <property type="match status" value="1"/>
</dbReference>
<accession>A0A6A4W357</accession>
<dbReference type="CDD" id="cd09275">
    <property type="entry name" value="RNase_HI_RT_DIRS1"/>
    <property type="match status" value="1"/>
</dbReference>
<dbReference type="SUPFAM" id="SSF56672">
    <property type="entry name" value="DNA/RNA polymerases"/>
    <property type="match status" value="1"/>
</dbReference>
<dbReference type="Pfam" id="PF00078">
    <property type="entry name" value="RVT_1"/>
    <property type="match status" value="1"/>
</dbReference>
<name>A0A6A4W357_AMPAM</name>
<dbReference type="Gene3D" id="3.30.70.270">
    <property type="match status" value="1"/>
</dbReference>
<dbReference type="Proteomes" id="UP000440578">
    <property type="component" value="Unassembled WGS sequence"/>
</dbReference>
<dbReference type="GO" id="GO:0003677">
    <property type="term" value="F:DNA binding"/>
    <property type="evidence" value="ECO:0007669"/>
    <property type="project" value="InterPro"/>
</dbReference>
<feature type="region of interest" description="Disordered" evidence="2">
    <location>
        <begin position="136"/>
        <end position="174"/>
    </location>
</feature>
<evidence type="ECO:0000259" key="3">
    <source>
        <dbReference type="Pfam" id="PF00078"/>
    </source>
</evidence>
<dbReference type="GO" id="GO:0006310">
    <property type="term" value="P:DNA recombination"/>
    <property type="evidence" value="ECO:0007669"/>
    <property type="project" value="UniProtKB-KW"/>
</dbReference>
<dbReference type="InterPro" id="IPR013762">
    <property type="entry name" value="Integrase-like_cat_sf"/>
</dbReference>
<evidence type="ECO:0000313" key="4">
    <source>
        <dbReference type="EMBL" id="KAF0296458.1"/>
    </source>
</evidence>
<dbReference type="InterPro" id="IPR043128">
    <property type="entry name" value="Rev_trsase/Diguanyl_cyclase"/>
</dbReference>
<dbReference type="EMBL" id="VIIS01001558">
    <property type="protein sequence ID" value="KAF0296458.1"/>
    <property type="molecule type" value="Genomic_DNA"/>
</dbReference>
<dbReference type="InterPro" id="IPR043502">
    <property type="entry name" value="DNA/RNA_pol_sf"/>
</dbReference>
<evidence type="ECO:0000313" key="5">
    <source>
        <dbReference type="Proteomes" id="UP000440578"/>
    </source>
</evidence>
<dbReference type="InterPro" id="IPR000477">
    <property type="entry name" value="RT_dom"/>
</dbReference>
<dbReference type="SUPFAM" id="SSF56349">
    <property type="entry name" value="DNA breaking-rejoining enzymes"/>
    <property type="match status" value="1"/>
</dbReference>
<reference evidence="4 5" key="1">
    <citation type="submission" date="2019-07" db="EMBL/GenBank/DDBJ databases">
        <title>Draft genome assembly of a fouling barnacle, Amphibalanus amphitrite (Darwin, 1854): The first reference genome for Thecostraca.</title>
        <authorList>
            <person name="Kim W."/>
        </authorList>
    </citation>
    <scope>NUCLEOTIDE SEQUENCE [LARGE SCALE GENOMIC DNA]</scope>
    <source>
        <strain evidence="4">SNU_AA5</strain>
        <tissue evidence="4">Soma without cirri and trophi</tissue>
    </source>
</reference>
<evidence type="ECO:0000256" key="2">
    <source>
        <dbReference type="SAM" id="MobiDB-lite"/>
    </source>
</evidence>
<proteinExistence type="predicted"/>
<organism evidence="4 5">
    <name type="scientific">Amphibalanus amphitrite</name>
    <name type="common">Striped barnacle</name>
    <name type="synonym">Balanus amphitrite</name>
    <dbReference type="NCBI Taxonomy" id="1232801"/>
    <lineage>
        <taxon>Eukaryota</taxon>
        <taxon>Metazoa</taxon>
        <taxon>Ecdysozoa</taxon>
        <taxon>Arthropoda</taxon>
        <taxon>Crustacea</taxon>
        <taxon>Multicrustacea</taxon>
        <taxon>Cirripedia</taxon>
        <taxon>Thoracica</taxon>
        <taxon>Thoracicalcarea</taxon>
        <taxon>Balanomorpha</taxon>
        <taxon>Balanoidea</taxon>
        <taxon>Balanidae</taxon>
        <taxon>Amphibalaninae</taxon>
        <taxon>Amphibalanus</taxon>
    </lineage>
</organism>
<keyword evidence="1" id="KW-0233">DNA recombination</keyword>
<dbReference type="PANTHER" id="PTHR33050">
    <property type="entry name" value="REVERSE TRANSCRIPTASE DOMAIN-CONTAINING PROTEIN"/>
    <property type="match status" value="1"/>
</dbReference>